<dbReference type="Pfam" id="PF13004">
    <property type="entry name" value="BACON"/>
    <property type="match status" value="2"/>
</dbReference>
<keyword evidence="3" id="KW-0238">DNA-binding</keyword>
<evidence type="ECO:0000256" key="1">
    <source>
        <dbReference type="SAM" id="SignalP"/>
    </source>
</evidence>
<evidence type="ECO:0000313" key="4">
    <source>
        <dbReference type="Proteomes" id="UP000310760"/>
    </source>
</evidence>
<feature type="signal peptide" evidence="1">
    <location>
        <begin position="1"/>
        <end position="24"/>
    </location>
</feature>
<feature type="domain" description="BACON" evidence="2">
    <location>
        <begin position="57"/>
        <end position="111"/>
    </location>
</feature>
<dbReference type="InterPro" id="IPR024361">
    <property type="entry name" value="BACON"/>
</dbReference>
<dbReference type="RefSeq" id="WP_135951488.1">
    <property type="nucleotide sequence ID" value="NZ_CAOOJZ010000046.1"/>
</dbReference>
<feature type="domain" description="BACON" evidence="2">
    <location>
        <begin position="247"/>
        <end position="292"/>
    </location>
</feature>
<organism evidence="3 4">
    <name type="scientific">Phocaeicola sartorii</name>
    <dbReference type="NCBI Taxonomy" id="671267"/>
    <lineage>
        <taxon>Bacteria</taxon>
        <taxon>Pseudomonadati</taxon>
        <taxon>Bacteroidota</taxon>
        <taxon>Bacteroidia</taxon>
        <taxon>Bacteroidales</taxon>
        <taxon>Bacteroidaceae</taxon>
        <taxon>Phocaeicola</taxon>
    </lineage>
</organism>
<comment type="caution">
    <text evidence="3">The sequence shown here is derived from an EMBL/GenBank/DDBJ whole genome shotgun (WGS) entry which is preliminary data.</text>
</comment>
<dbReference type="PROSITE" id="PS51257">
    <property type="entry name" value="PROKAR_LIPOPROTEIN"/>
    <property type="match status" value="1"/>
</dbReference>
<keyword evidence="1" id="KW-0732">Signal</keyword>
<evidence type="ECO:0000259" key="2">
    <source>
        <dbReference type="Pfam" id="PF13004"/>
    </source>
</evidence>
<dbReference type="GO" id="GO:0003677">
    <property type="term" value="F:DNA binding"/>
    <property type="evidence" value="ECO:0007669"/>
    <property type="project" value="UniProtKB-KW"/>
</dbReference>
<accession>A0A4S2FMX9</accession>
<feature type="chain" id="PRO_5020432927" evidence="1">
    <location>
        <begin position="25"/>
        <end position="493"/>
    </location>
</feature>
<sequence length="493" mass="52925">MKNYIFIALAVVMTLFTSCSDDDAAVLGGLKVSQSYIALPVEGGSASITIESKAEWVITGNDKADWLAISVTQGSQGESEITFSADEAVDGRSVELKLICATETQNLTVMQGLPIVSEATCAEVIAGPDKKTYKVTGVVSNISNTTYGNWDLVDATGKVYIYGTLDAKGGTKNFASLGLEEGDEVTVQGPKTTYGSTVELVDVTVLKINKSLIKVDSVYNETLPIEGGIFEAYLITKGDGVSVEIPEDAKEWLSIASIDQKGTNVCVKFRAAKNEGGDRSTSITFRTTDGKKEYTSKTELSQKGSIVEATVAEFIAAEVGSTQYRLSGVVTKIANTKYGNIYIKDFSGEVYIYGTKNFADNDLKEGDIVTLVGLRAEYNGTPQMTNAVIEEVQSVKIVTVAEFLEAEESSSQYYQLTGKVSNIKNTIYGNFDIEDATGKVYVYGLLTGWNGESKKFETLNITEGDNITIIGTRASYNGAVQVGKGAFISKVSE</sequence>
<dbReference type="AlphaFoldDB" id="A0A4S2FMX9"/>
<protein>
    <submittedName>
        <fullName evidence="3">DNA-binding protein</fullName>
    </submittedName>
</protein>
<evidence type="ECO:0000313" key="3">
    <source>
        <dbReference type="EMBL" id="TGY70414.1"/>
    </source>
</evidence>
<dbReference type="CDD" id="cd14948">
    <property type="entry name" value="BACON"/>
    <property type="match status" value="1"/>
</dbReference>
<dbReference type="Gene3D" id="2.60.40.10">
    <property type="entry name" value="Immunoglobulins"/>
    <property type="match status" value="1"/>
</dbReference>
<gene>
    <name evidence="3" type="ORF">E5339_09970</name>
</gene>
<proteinExistence type="predicted"/>
<reference evidence="3 4" key="1">
    <citation type="submission" date="2019-04" db="EMBL/GenBank/DDBJ databases">
        <title>Microbes associate with the intestines of laboratory mice.</title>
        <authorList>
            <person name="Navarre W."/>
            <person name="Wong E."/>
            <person name="Huang K."/>
            <person name="Tropini C."/>
            <person name="Ng K."/>
            <person name="Yu B."/>
        </authorList>
    </citation>
    <scope>NUCLEOTIDE SEQUENCE [LARGE SCALE GENOMIC DNA]</scope>
    <source>
        <strain evidence="3 4">NM22_B1</strain>
    </source>
</reference>
<dbReference type="Proteomes" id="UP000310760">
    <property type="component" value="Unassembled WGS sequence"/>
</dbReference>
<dbReference type="EMBL" id="SRYJ01000019">
    <property type="protein sequence ID" value="TGY70414.1"/>
    <property type="molecule type" value="Genomic_DNA"/>
</dbReference>
<dbReference type="InterPro" id="IPR013783">
    <property type="entry name" value="Ig-like_fold"/>
</dbReference>
<name>A0A4S2FMX9_9BACT</name>